<dbReference type="OrthoDB" id="1916983at2759"/>
<comment type="similarity">
    <text evidence="1">Belongs to the fantastic four family.</text>
</comment>
<reference evidence="4 5" key="1">
    <citation type="submission" date="2020-06" db="EMBL/GenBank/DDBJ databases">
        <title>Transcriptomic and genomic resources for Thalictrum thalictroides and T. hernandezii: Facilitating candidate gene discovery in an emerging model plant lineage.</title>
        <authorList>
            <person name="Arias T."/>
            <person name="Riano-Pachon D.M."/>
            <person name="Di Stilio V.S."/>
        </authorList>
    </citation>
    <scope>NUCLEOTIDE SEQUENCE [LARGE SCALE GENOMIC DNA]</scope>
    <source>
        <strain evidence="5">cv. WT478/WT964</strain>
        <tissue evidence="4">Leaves</tissue>
    </source>
</reference>
<protein>
    <submittedName>
        <fullName evidence="4">Fantastic four</fullName>
    </submittedName>
</protein>
<proteinExistence type="inferred from homology"/>
<feature type="region of interest" description="Disordered" evidence="2">
    <location>
        <begin position="247"/>
        <end position="271"/>
    </location>
</feature>
<evidence type="ECO:0000259" key="3">
    <source>
        <dbReference type="Pfam" id="PF11250"/>
    </source>
</evidence>
<name>A0A7J6X4N5_THATH</name>
<evidence type="ECO:0000313" key="4">
    <source>
        <dbReference type="EMBL" id="KAF5204027.1"/>
    </source>
</evidence>
<dbReference type="EMBL" id="JABWDY010005942">
    <property type="protein sequence ID" value="KAF5204027.1"/>
    <property type="molecule type" value="Genomic_DNA"/>
</dbReference>
<feature type="compositionally biased region" description="Acidic residues" evidence="2">
    <location>
        <begin position="258"/>
        <end position="268"/>
    </location>
</feature>
<dbReference type="Proteomes" id="UP000554482">
    <property type="component" value="Unassembled WGS sequence"/>
</dbReference>
<dbReference type="Pfam" id="PF11250">
    <property type="entry name" value="FAF"/>
    <property type="match status" value="1"/>
</dbReference>
<evidence type="ECO:0000256" key="2">
    <source>
        <dbReference type="SAM" id="MobiDB-lite"/>
    </source>
</evidence>
<gene>
    <name evidence="4" type="ORF">FRX31_006381</name>
</gene>
<dbReference type="AlphaFoldDB" id="A0A7J6X4N5"/>
<comment type="caution">
    <text evidence="4">The sequence shown here is derived from an EMBL/GenBank/DDBJ whole genome shotgun (WGS) entry which is preliminary data.</text>
</comment>
<dbReference type="InterPro" id="IPR021410">
    <property type="entry name" value="FAF"/>
</dbReference>
<feature type="compositionally biased region" description="Low complexity" evidence="2">
    <location>
        <begin position="158"/>
        <end position="170"/>
    </location>
</feature>
<feature type="region of interest" description="Disordered" evidence="2">
    <location>
        <begin position="151"/>
        <end position="175"/>
    </location>
</feature>
<sequence length="327" mass="36595">MSSMVFQGLQSCLEPRFVEPRSLGVKIIATKSHFLKPTKQAESFPLSDTDSDIDENENTNLSNIFMSNDNISDIKDDDAKKDSVNSNTDMGGWSFIQALSKSTCQNLSVEAKNEEKQKTYVHPLYKRSASQLTNKSLELCTETLGSETGSDIGDDIDLSYSSSDSESNKSPTKERSRLRHTFFGCNKKVNYGSLPPPLTSISGSNCYSIKPHREGGRLVMKAVRVPSPNTCFQAERRDGRLKLHYIKNSDHSPYSSDSDQDQDHQEEDDVKHEEIEKDYLNEEIIDETNANAGGVIEMGKIQRPTRCKEGGRGSKGLTMWEPFWVAT</sequence>
<evidence type="ECO:0000313" key="5">
    <source>
        <dbReference type="Proteomes" id="UP000554482"/>
    </source>
</evidence>
<keyword evidence="5" id="KW-1185">Reference proteome</keyword>
<dbReference type="PANTHER" id="PTHR33155">
    <property type="entry name" value="FANTASTIC FOUR-LIKE PROTEIN (DUF3049)"/>
    <property type="match status" value="1"/>
</dbReference>
<dbReference type="PANTHER" id="PTHR33155:SF8">
    <property type="entry name" value="PROTEIN FANTASTIC FOUR 1"/>
    <property type="match status" value="1"/>
</dbReference>
<evidence type="ECO:0000256" key="1">
    <source>
        <dbReference type="ARBA" id="ARBA00008690"/>
    </source>
</evidence>
<dbReference type="InterPro" id="IPR046431">
    <property type="entry name" value="FAF_dom"/>
</dbReference>
<feature type="domain" description="FAF" evidence="3">
    <location>
        <begin position="193"/>
        <end position="244"/>
    </location>
</feature>
<organism evidence="4 5">
    <name type="scientific">Thalictrum thalictroides</name>
    <name type="common">Rue-anemone</name>
    <name type="synonym">Anemone thalictroides</name>
    <dbReference type="NCBI Taxonomy" id="46969"/>
    <lineage>
        <taxon>Eukaryota</taxon>
        <taxon>Viridiplantae</taxon>
        <taxon>Streptophyta</taxon>
        <taxon>Embryophyta</taxon>
        <taxon>Tracheophyta</taxon>
        <taxon>Spermatophyta</taxon>
        <taxon>Magnoliopsida</taxon>
        <taxon>Ranunculales</taxon>
        <taxon>Ranunculaceae</taxon>
        <taxon>Thalictroideae</taxon>
        <taxon>Thalictrum</taxon>
    </lineage>
</organism>
<accession>A0A7J6X4N5</accession>